<protein>
    <submittedName>
        <fullName evidence="1">Uncharacterized protein</fullName>
    </submittedName>
</protein>
<organism evidence="1 2">
    <name type="scientific">Candidatus Gottesmanbacteria bacterium GW2011_GWA1_43_11</name>
    <dbReference type="NCBI Taxonomy" id="1618436"/>
    <lineage>
        <taxon>Bacteria</taxon>
        <taxon>Candidatus Gottesmaniibacteriota</taxon>
    </lineage>
</organism>
<gene>
    <name evidence="1" type="ORF">UV59_C0012G0073</name>
</gene>
<accession>A0A0G1CGM9</accession>
<dbReference type="AlphaFoldDB" id="A0A0G1CGM9"/>
<proteinExistence type="predicted"/>
<dbReference type="Proteomes" id="UP000034543">
    <property type="component" value="Unassembled WGS sequence"/>
</dbReference>
<comment type="caution">
    <text evidence="1">The sequence shown here is derived from an EMBL/GenBank/DDBJ whole genome shotgun (WGS) entry which is preliminary data.</text>
</comment>
<evidence type="ECO:0000313" key="2">
    <source>
        <dbReference type="Proteomes" id="UP000034543"/>
    </source>
</evidence>
<evidence type="ECO:0000313" key="1">
    <source>
        <dbReference type="EMBL" id="KKS84980.1"/>
    </source>
</evidence>
<name>A0A0G1CGM9_9BACT</name>
<reference evidence="1 2" key="1">
    <citation type="journal article" date="2015" name="Nature">
        <title>rRNA introns, odd ribosomes, and small enigmatic genomes across a large radiation of phyla.</title>
        <authorList>
            <person name="Brown C.T."/>
            <person name="Hug L.A."/>
            <person name="Thomas B.C."/>
            <person name="Sharon I."/>
            <person name="Castelle C.J."/>
            <person name="Singh A."/>
            <person name="Wilkins M.J."/>
            <person name="Williams K.H."/>
            <person name="Banfield J.F."/>
        </authorList>
    </citation>
    <scope>NUCLEOTIDE SEQUENCE [LARGE SCALE GENOMIC DNA]</scope>
</reference>
<sequence>MNFLPESNHYLNPEQIRLPKELQPKKSGVLSRFLYEEFLVDFISDNDLRGRTVEVATQLLVPFFDSTLIDKVILTGSVAKCLAHGKPQNFVDYAIATEDIYTAIAEKTDDVGMSFILKALPTDMDIKIKPKNDVSFGHLAYRIVKTFAKQDELGEAITSAGRTSLTFLYENFQIKIDAGVIPTNPRLQNMTIHIKEPGGESDLFHVDIGLLPHDAQSAYTDKRTGLTSDKQDLCTAELTLLDDGQIAYRMYEEAISVMQRQDQIVTESEDPWSVWEISLRALRHNILHQFMQDADPDMPFSELFLPYFTSNSLFGLRRRAHKLIETAEPSQQNVKRVLQKELALCLTIDPFVTTQFLRDSGMSGYIPGFRDLSRDQWNSLLRSKYFSISLPTDTRAATIDQRNTEYIQLQHKLYLQGASEFSGLWRFMRSLQEIGESRIHDDDFISAYLRLWEDGAIKKDYSLDRIQRIVFHMIKPLTDHEGIRFSDEQLLRLSLVYAVLENHKSGVTARELGEIYRQHRDEDAIFYGSYPFDIQFLELKLLGLIGKNSINRIDQQGKIVPVEFYFPISERSDLRAKVASTRDKINFRLNRSLSILYRYGVNSVEALMSLTPYDLELLMRRGEMSNSEFMKAYSDIKSVVVEDVSF</sequence>
<dbReference type="STRING" id="1618436.UV59_C0012G0073"/>
<dbReference type="EMBL" id="LCFB01000012">
    <property type="protein sequence ID" value="KKS84980.1"/>
    <property type="molecule type" value="Genomic_DNA"/>
</dbReference>